<dbReference type="InterPro" id="IPR000421">
    <property type="entry name" value="FA58C"/>
</dbReference>
<reference evidence="4 5" key="1">
    <citation type="submission" date="2016-05" db="EMBL/GenBank/DDBJ databases">
        <title>Paenibacillus sp. 1ZS3-15 nov., isolated from the rhizosphere soil.</title>
        <authorList>
            <person name="Zhang X.X."/>
            <person name="Zhang J."/>
        </authorList>
    </citation>
    <scope>NUCLEOTIDE SEQUENCE [LARGE SCALE GENOMIC DNA]</scope>
    <source>
        <strain evidence="4 5">1ZS3-15</strain>
    </source>
</reference>
<sequence>MKKNMSMFAMCLVVLFTLACLLPGWETPAYASTNLALGKTAVASSVKNSALAANKATDGDSTTTRWGSNYTSSEWMYVDLGSAQSVGSVTIKWGVAYATAYKIQTSSNASTWTDVFSTTSGDGGVDAITLAAAATARYVRVQGITPATTYGYSIYELEVYASSGTTDPGPDPGEEPERDASFGPNGTHWPSLIPTPFMYDTTVANIIDVSSSWTAISTAIAAVTPEQAAAGVLIRIAPGTLTGNGAGSGNTPVLQNLGSSSWTKRITVAPRDGYGTVVISGGALIKNVRSVAFAGLIADQIKLEGCDRSALAWSKVTRWLAGYGIANQTTSMVEFTEVVMPDSQVVDGDASDFYSVSSGPIDGWRFDGIYLAPHFFNPATTPKPHTDTMQFAGSGAYSNMTIRDSAIFSSNNCSIQTGSLNGLILEHSYLAAGSVARSRYPFLAGGSTEAGTAAFNGNGTNFVALDSVIIGGMGSASWTSVTNTKTSYVYQASQQPSSGAWTVDTTLSATNPTMPPMPTDTYLNSIWGN</sequence>
<dbReference type="PROSITE" id="PS50022">
    <property type="entry name" value="FA58C_3"/>
    <property type="match status" value="1"/>
</dbReference>
<keyword evidence="5" id="KW-1185">Reference proteome</keyword>
<dbReference type="Pfam" id="PF22633">
    <property type="entry name" value="F5_F8_type_C_2"/>
    <property type="match status" value="1"/>
</dbReference>
<dbReference type="InterPro" id="IPR008979">
    <property type="entry name" value="Galactose-bd-like_sf"/>
</dbReference>
<dbReference type="AlphaFoldDB" id="A0A198A273"/>
<name>A0A198A273_9BACL</name>
<feature type="region of interest" description="Disordered" evidence="1">
    <location>
        <begin position="163"/>
        <end position="186"/>
    </location>
</feature>
<protein>
    <recommendedName>
        <fullName evidence="3">F5/8 type C domain-containing protein</fullName>
    </recommendedName>
</protein>
<comment type="caution">
    <text evidence="4">The sequence shown here is derived from an EMBL/GenBank/DDBJ whole genome shotgun (WGS) entry which is preliminary data.</text>
</comment>
<feature type="chain" id="PRO_5008277736" description="F5/8 type C domain-containing protein" evidence="2">
    <location>
        <begin position="32"/>
        <end position="529"/>
    </location>
</feature>
<organism evidence="4 5">
    <name type="scientific">Paenibacillus oryzisoli</name>
    <dbReference type="NCBI Taxonomy" id="1850517"/>
    <lineage>
        <taxon>Bacteria</taxon>
        <taxon>Bacillati</taxon>
        <taxon>Bacillota</taxon>
        <taxon>Bacilli</taxon>
        <taxon>Bacillales</taxon>
        <taxon>Paenibacillaceae</taxon>
        <taxon>Paenibacillus</taxon>
    </lineage>
</organism>
<accession>A0A198A273</accession>
<dbReference type="Gene3D" id="2.60.120.260">
    <property type="entry name" value="Galactose-binding domain-like"/>
    <property type="match status" value="1"/>
</dbReference>
<evidence type="ECO:0000256" key="1">
    <source>
        <dbReference type="SAM" id="MobiDB-lite"/>
    </source>
</evidence>
<dbReference type="SUPFAM" id="SSF49785">
    <property type="entry name" value="Galactose-binding domain-like"/>
    <property type="match status" value="1"/>
</dbReference>
<evidence type="ECO:0000256" key="2">
    <source>
        <dbReference type="SAM" id="SignalP"/>
    </source>
</evidence>
<dbReference type="RefSeq" id="WP_068668688.1">
    <property type="nucleotide sequence ID" value="NZ_LYPB01000085.1"/>
</dbReference>
<dbReference type="PROSITE" id="PS51257">
    <property type="entry name" value="PROKAR_LIPOPROTEIN"/>
    <property type="match status" value="1"/>
</dbReference>
<dbReference type="Proteomes" id="UP000078454">
    <property type="component" value="Unassembled WGS sequence"/>
</dbReference>
<feature type="domain" description="F5/8 type C" evidence="3">
    <location>
        <begin position="20"/>
        <end position="162"/>
    </location>
</feature>
<dbReference type="EMBL" id="LYPB01000085">
    <property type="protein sequence ID" value="OAS15116.1"/>
    <property type="molecule type" value="Genomic_DNA"/>
</dbReference>
<keyword evidence="2" id="KW-0732">Signal</keyword>
<evidence type="ECO:0000259" key="3">
    <source>
        <dbReference type="PROSITE" id="PS50022"/>
    </source>
</evidence>
<evidence type="ECO:0000313" key="5">
    <source>
        <dbReference type="Proteomes" id="UP000078454"/>
    </source>
</evidence>
<evidence type="ECO:0000313" key="4">
    <source>
        <dbReference type="EMBL" id="OAS15116.1"/>
    </source>
</evidence>
<proteinExistence type="predicted"/>
<feature type="signal peptide" evidence="2">
    <location>
        <begin position="1"/>
        <end position="31"/>
    </location>
</feature>
<gene>
    <name evidence="4" type="ORF">A8708_22585</name>
</gene>
<dbReference type="STRING" id="1850517.A8708_22585"/>